<dbReference type="InterPro" id="IPR014998">
    <property type="entry name" value="DUF1848"/>
</dbReference>
<dbReference type="EMBL" id="QRPK01000057">
    <property type="protein sequence ID" value="RHM08123.1"/>
    <property type="molecule type" value="Genomic_DNA"/>
</dbReference>
<dbReference type="OrthoDB" id="9771212at2"/>
<gene>
    <name evidence="1" type="ORF">DWZ83_08710</name>
</gene>
<dbReference type="AlphaFoldDB" id="A0A415P5R0"/>
<organism evidence="1 2">
    <name type="scientific">Amedibacillus dolichus</name>
    <dbReference type="NCBI Taxonomy" id="31971"/>
    <lineage>
        <taxon>Bacteria</taxon>
        <taxon>Bacillati</taxon>
        <taxon>Bacillota</taxon>
        <taxon>Erysipelotrichia</taxon>
        <taxon>Erysipelotrichales</taxon>
        <taxon>Erysipelotrichaceae</taxon>
        <taxon>Amedibacillus</taxon>
    </lineage>
</organism>
<evidence type="ECO:0000313" key="1">
    <source>
        <dbReference type="EMBL" id="RHM08123.1"/>
    </source>
</evidence>
<protein>
    <submittedName>
        <fullName evidence="1">DUF1848 domain-containing protein</fullName>
    </submittedName>
</protein>
<sequence>MILLASGRCDIVAFYSKWLLRRIEEGFVDVRNPYDPHQLSRIYLNEQSVDVLAFCTKNPLPILSYIKQIPFPMLFHVTLTPYHKEIEQLPNKKEILKAIRFLAKQLGKEHVVVRYDPIFLSDTYTLEYHRKAFQRLCEQLDGYVSTIIISFVDMYKNTKENIARMRLQTMRPSDMLEIGKNFGEIAKKHHLHLQTCAEEIDLSMYGITQGACFERNHLEAIAKHSLSHISDKGVRSMCDCLATVDIGDYNCCAHDCLYCYANYDSKAILQRMKCHDPNSSVLIGRIEEDDHIHERKESSIKQISLL</sequence>
<comment type="caution">
    <text evidence="1">The sequence shown here is derived from an EMBL/GenBank/DDBJ whole genome shotgun (WGS) entry which is preliminary data.</text>
</comment>
<evidence type="ECO:0000313" key="2">
    <source>
        <dbReference type="Proteomes" id="UP000284868"/>
    </source>
</evidence>
<name>A0A415P5R0_9FIRM</name>
<keyword evidence="2" id="KW-1185">Reference proteome</keyword>
<dbReference type="RefSeq" id="WP_118365808.1">
    <property type="nucleotide sequence ID" value="NZ_QRPK01000057.1"/>
</dbReference>
<dbReference type="Pfam" id="PF08902">
    <property type="entry name" value="DUF1848"/>
    <property type="match status" value="1"/>
</dbReference>
<proteinExistence type="predicted"/>
<reference evidence="1 2" key="1">
    <citation type="submission" date="2018-08" db="EMBL/GenBank/DDBJ databases">
        <title>A genome reference for cultivated species of the human gut microbiota.</title>
        <authorList>
            <person name="Zou Y."/>
            <person name="Xue W."/>
            <person name="Luo G."/>
        </authorList>
    </citation>
    <scope>NUCLEOTIDE SEQUENCE [LARGE SCALE GENOMIC DNA]</scope>
    <source>
        <strain evidence="1 2">AF35-6BH</strain>
    </source>
</reference>
<dbReference type="Proteomes" id="UP000284868">
    <property type="component" value="Unassembled WGS sequence"/>
</dbReference>
<accession>A0A415P5R0</accession>